<protein>
    <submittedName>
        <fullName evidence="1">Uncharacterized protein</fullName>
    </submittedName>
</protein>
<name>A0A0A9FLP3_ARUDO</name>
<reference evidence="1" key="2">
    <citation type="journal article" date="2015" name="Data Brief">
        <title>Shoot transcriptome of the giant reed, Arundo donax.</title>
        <authorList>
            <person name="Barrero R.A."/>
            <person name="Guerrero F.D."/>
            <person name="Moolhuijzen P."/>
            <person name="Goolsby J.A."/>
            <person name="Tidwell J."/>
            <person name="Bellgard S.E."/>
            <person name="Bellgard M.I."/>
        </authorList>
    </citation>
    <scope>NUCLEOTIDE SEQUENCE</scope>
    <source>
        <tissue evidence="1">Shoot tissue taken approximately 20 cm above the soil surface</tissue>
    </source>
</reference>
<accession>A0A0A9FLP3</accession>
<sequence length="66" mass="7502">MLLFAPNAGLVVLIASVVDLMRSRSGKWCHGPAWSRSFRRCFCVVPVYLKSFLVVWALYPNRVGFL</sequence>
<evidence type="ECO:0000313" key="1">
    <source>
        <dbReference type="EMBL" id="JAE12134.1"/>
    </source>
</evidence>
<proteinExistence type="predicted"/>
<dbReference type="AlphaFoldDB" id="A0A0A9FLP3"/>
<dbReference type="EMBL" id="GBRH01185762">
    <property type="protein sequence ID" value="JAE12134.1"/>
    <property type="molecule type" value="Transcribed_RNA"/>
</dbReference>
<reference evidence="1" key="1">
    <citation type="submission" date="2014-09" db="EMBL/GenBank/DDBJ databases">
        <authorList>
            <person name="Magalhaes I.L.F."/>
            <person name="Oliveira U."/>
            <person name="Santos F.R."/>
            <person name="Vidigal T.H.D.A."/>
            <person name="Brescovit A.D."/>
            <person name="Santos A.J."/>
        </authorList>
    </citation>
    <scope>NUCLEOTIDE SEQUENCE</scope>
    <source>
        <tissue evidence="1">Shoot tissue taken approximately 20 cm above the soil surface</tissue>
    </source>
</reference>
<organism evidence="1">
    <name type="scientific">Arundo donax</name>
    <name type="common">Giant reed</name>
    <name type="synonym">Donax arundinaceus</name>
    <dbReference type="NCBI Taxonomy" id="35708"/>
    <lineage>
        <taxon>Eukaryota</taxon>
        <taxon>Viridiplantae</taxon>
        <taxon>Streptophyta</taxon>
        <taxon>Embryophyta</taxon>
        <taxon>Tracheophyta</taxon>
        <taxon>Spermatophyta</taxon>
        <taxon>Magnoliopsida</taxon>
        <taxon>Liliopsida</taxon>
        <taxon>Poales</taxon>
        <taxon>Poaceae</taxon>
        <taxon>PACMAD clade</taxon>
        <taxon>Arundinoideae</taxon>
        <taxon>Arundineae</taxon>
        <taxon>Arundo</taxon>
    </lineage>
</organism>